<evidence type="ECO:0000313" key="1">
    <source>
        <dbReference type="EMBL" id="BBO90155.1"/>
    </source>
</evidence>
<accession>A0A5K8AC12</accession>
<evidence type="ECO:0000313" key="2">
    <source>
        <dbReference type="Proteomes" id="UP000422108"/>
    </source>
</evidence>
<dbReference type="Proteomes" id="UP000422108">
    <property type="component" value="Chromosome"/>
</dbReference>
<dbReference type="AlphaFoldDB" id="A0A5K8AC12"/>
<protein>
    <recommendedName>
        <fullName evidence="3">Oxidoreductase molybdopterin-binding domain-containing protein</fullName>
    </recommendedName>
</protein>
<reference evidence="1 2" key="1">
    <citation type="submission" date="2019-11" db="EMBL/GenBank/DDBJ databases">
        <title>Comparative genomics of hydrocarbon-degrading Desulfosarcina strains.</title>
        <authorList>
            <person name="Watanabe M."/>
            <person name="Kojima H."/>
            <person name="Fukui M."/>
        </authorList>
    </citation>
    <scope>NUCLEOTIDE SEQUENCE [LARGE SCALE GENOMIC DNA]</scope>
    <source>
        <strain evidence="2">oXyS1</strain>
    </source>
</reference>
<organism evidence="1 2">
    <name type="scientific">Desulfosarcina ovata subsp. ovata</name>
    <dbReference type="NCBI Taxonomy" id="2752305"/>
    <lineage>
        <taxon>Bacteria</taxon>
        <taxon>Pseudomonadati</taxon>
        <taxon>Thermodesulfobacteriota</taxon>
        <taxon>Desulfobacteria</taxon>
        <taxon>Desulfobacterales</taxon>
        <taxon>Desulfosarcinaceae</taxon>
        <taxon>Desulfosarcina</taxon>
    </lineage>
</organism>
<name>A0A5K8AC12_9BACT</name>
<sequence length="358" mass="39888">MTKKIVLAVIAAAAVFFYYRQTHRDYYDYLTMSGATPLAVARRVPAGVRLEIDGLVKKTYRFSGDALNALATTRIRTREISPSGNFLGAYIHVGIPAFNILEGIAPKKPDHAGFDQPLDILVTFHSASGKRACFSFNELIMTGDGKPVTLAFSRQPVEPTTDAVREQYTGNVYAADLEGLRLICPREPDTARYLENVVRISYTTIPVDEKALPPRRKKFSCQSDSITCIDGNTATPGILTPVARTSNDHWIRIGHGHGYDEIATVEGYRLRDFLRTNFPGLTAEDFFLFVACDGYRALFSGREIFSTDDGAAMIIADRLNGKRPAEGYLLAPTRDFFSDRGMWGFSQVVWIHHTQIEE</sequence>
<dbReference type="RefSeq" id="WP_155311240.1">
    <property type="nucleotide sequence ID" value="NZ_AP021879.1"/>
</dbReference>
<evidence type="ECO:0008006" key="3">
    <source>
        <dbReference type="Google" id="ProtNLM"/>
    </source>
</evidence>
<gene>
    <name evidence="1" type="ORF">DSCOOX_33350</name>
</gene>
<keyword evidence="2" id="KW-1185">Reference proteome</keyword>
<proteinExistence type="predicted"/>
<dbReference type="EMBL" id="AP021879">
    <property type="protein sequence ID" value="BBO90155.1"/>
    <property type="molecule type" value="Genomic_DNA"/>
</dbReference>